<dbReference type="EMBL" id="FNEV01000007">
    <property type="protein sequence ID" value="SDJ57193.1"/>
    <property type="molecule type" value="Genomic_DNA"/>
</dbReference>
<evidence type="ECO:0000256" key="3">
    <source>
        <dbReference type="ARBA" id="ARBA00022801"/>
    </source>
</evidence>
<dbReference type="InterPro" id="IPR027417">
    <property type="entry name" value="P-loop_NTPase"/>
</dbReference>
<evidence type="ECO:0000256" key="2">
    <source>
        <dbReference type="ARBA" id="ARBA00022741"/>
    </source>
</evidence>
<evidence type="ECO:0000256" key="5">
    <source>
        <dbReference type="ARBA" id="ARBA00022840"/>
    </source>
</evidence>
<reference evidence="10" key="1">
    <citation type="submission" date="2016-10" db="EMBL/GenBank/DDBJ databases">
        <authorList>
            <person name="Varghese N."/>
            <person name="Submissions S."/>
        </authorList>
    </citation>
    <scope>NUCLEOTIDE SEQUENCE [LARGE SCALE GENOMIC DNA]</scope>
    <source>
        <strain evidence="10">DSM 4771</strain>
    </source>
</reference>
<sequence>MNTRKDILDAWITIEQLSEGSIKKSDKSLKPLRTEEGDWNHFFLDFLTKQKEQQNVSDYFFKKSGLVLYFDIFNFQEVVEILREKYNISKTYEEVSNSDKFTFSLYFDNQLNFIADRFFYTVSGYIHQHGNFPKDFLKVENSFRDELNRKFDEDFNTAISELLQKHNVSTENFRYAFVKNLDNGDVNFHSFFIEDLNRAKTTTNKNLNRYFNGFSGNRKNLDGNKESIQFNSKIFEGLILQPKYYPLGRFPSNPDYALSFMQQVSVNLALNDGNDIRSVNGPPGTGKTTLLKDIFADLVVQQAAEISQLSDKRIKGSLTYWKNAKIGVLPHSISNKNIIVASSNNGAVQNIVKELPKKEKVADDFQKQLAEVDYFKDISNSKLTGEGFGKKREINSEILNEENWGAFSLEGGASTNISKLLLNIEFIENELEENYKANTDVYQEFSRLYDELKIEREKIQECSEKMCSLQKLKAKHKEQSIAFEQEEKKKRTNLNSQEKEVKRELERLKQESIHMQKDLAGVSNEIKNVTDVQAQTERNYDVVTSQKPSFLWLQKVFNKTKVEHYFKDLNNINDQLNHLSQQKTKWLNDRKQLEKGLKESAAKSEYSQKQIQDTKAEFDRWMTDQQNNFKKLKQEIAKLEHLKSQSGIKELDFSLSYNELQKSNPWFTKRFRILQSELFISALRVRKQFLYENRKSLKAARIIWSKQTEYIAKENGDQLISESWQWLNFTIPVVSTTFASFGRMFKNLNENSIGNLFIDEAGQALPQASVGAIFRSKKVMVVGDPSQIKPVVTLDSNVLALIGRNYNVDEKFVSADASTQTIVDDASQYGFKKKDDEWIGIPLWVHRRSNYPMFTIANEISYNGLMVQGKLEEESKGISKWYHSTGKANDKFVKEQADLLKNLIDQRLQENPDLADDIYVISPFKNVAYQLARVLDEINFTKRENGKVSNVGTVHTFQGKEAKIVYFVLGSDSNSSGAARWAVSEPNMMNVAATRAKEEFYIIGNKKLYGALGSEVANKTISIIDDYNR</sequence>
<dbReference type="STRING" id="86666.SAMN04490247_2393"/>
<keyword evidence="10" id="KW-1185">Reference proteome</keyword>
<dbReference type="Pfam" id="PF13086">
    <property type="entry name" value="AAA_11"/>
    <property type="match status" value="2"/>
</dbReference>
<evidence type="ECO:0000256" key="1">
    <source>
        <dbReference type="ARBA" id="ARBA00007913"/>
    </source>
</evidence>
<evidence type="ECO:0000313" key="9">
    <source>
        <dbReference type="EMBL" id="SDJ57193.1"/>
    </source>
</evidence>
<name>A0A1G8UTR2_9BACI</name>
<evidence type="ECO:0000259" key="8">
    <source>
        <dbReference type="Pfam" id="PF13087"/>
    </source>
</evidence>
<evidence type="ECO:0000256" key="4">
    <source>
        <dbReference type="ARBA" id="ARBA00022806"/>
    </source>
</evidence>
<feature type="coiled-coil region" evidence="6">
    <location>
        <begin position="562"/>
        <end position="589"/>
    </location>
</feature>
<accession>A0A1G8UTR2</accession>
<feature type="coiled-coil region" evidence="6">
    <location>
        <begin position="469"/>
        <end position="525"/>
    </location>
</feature>
<feature type="domain" description="DNA2/NAM7 helicase-like C-terminal" evidence="8">
    <location>
        <begin position="885"/>
        <end position="1007"/>
    </location>
</feature>
<dbReference type="GO" id="GO:0005524">
    <property type="term" value="F:ATP binding"/>
    <property type="evidence" value="ECO:0007669"/>
    <property type="project" value="UniProtKB-KW"/>
</dbReference>
<dbReference type="GO" id="GO:0016787">
    <property type="term" value="F:hydrolase activity"/>
    <property type="evidence" value="ECO:0007669"/>
    <property type="project" value="UniProtKB-KW"/>
</dbReference>
<dbReference type="InterPro" id="IPR050534">
    <property type="entry name" value="Coronavir_polyprotein_1ab"/>
</dbReference>
<dbReference type="OrthoDB" id="9757917at2"/>
<evidence type="ECO:0000256" key="6">
    <source>
        <dbReference type="SAM" id="Coils"/>
    </source>
</evidence>
<keyword evidence="4" id="KW-0347">Helicase</keyword>
<dbReference type="AlphaFoldDB" id="A0A1G8UTR2"/>
<dbReference type="SUPFAM" id="SSF52540">
    <property type="entry name" value="P-loop containing nucleoside triphosphate hydrolases"/>
    <property type="match status" value="1"/>
</dbReference>
<comment type="similarity">
    <text evidence="1">Belongs to the DNA2/NAM7 helicase family.</text>
</comment>
<feature type="domain" description="DNA2/NAM7 helicase helicase" evidence="7">
    <location>
        <begin position="601"/>
        <end position="792"/>
    </location>
</feature>
<dbReference type="RefSeq" id="WP_093194097.1">
    <property type="nucleotide sequence ID" value="NZ_FNEV01000007.1"/>
</dbReference>
<feature type="domain" description="DNA2/NAM7 helicase helicase" evidence="7">
    <location>
        <begin position="262"/>
        <end position="512"/>
    </location>
</feature>
<dbReference type="GO" id="GO:0043139">
    <property type="term" value="F:5'-3' DNA helicase activity"/>
    <property type="evidence" value="ECO:0007669"/>
    <property type="project" value="TreeGrafter"/>
</dbReference>
<keyword evidence="3" id="KW-0378">Hydrolase</keyword>
<evidence type="ECO:0000259" key="7">
    <source>
        <dbReference type="Pfam" id="PF13086"/>
    </source>
</evidence>
<keyword evidence="5" id="KW-0067">ATP-binding</keyword>
<organism evidence="9 10">
    <name type="scientific">Salimicrobium halophilum</name>
    <dbReference type="NCBI Taxonomy" id="86666"/>
    <lineage>
        <taxon>Bacteria</taxon>
        <taxon>Bacillati</taxon>
        <taxon>Bacillota</taxon>
        <taxon>Bacilli</taxon>
        <taxon>Bacillales</taxon>
        <taxon>Bacillaceae</taxon>
        <taxon>Salimicrobium</taxon>
    </lineage>
</organism>
<dbReference type="InterPro" id="IPR041677">
    <property type="entry name" value="DNA2/NAM7_AAA_11"/>
</dbReference>
<dbReference type="Proteomes" id="UP000199225">
    <property type="component" value="Unassembled WGS sequence"/>
</dbReference>
<dbReference type="InterPro" id="IPR041679">
    <property type="entry name" value="DNA2/NAM7-like_C"/>
</dbReference>
<gene>
    <name evidence="9" type="ORF">SAMN04490247_2393</name>
</gene>
<keyword evidence="2" id="KW-0547">Nucleotide-binding</keyword>
<evidence type="ECO:0000313" key="10">
    <source>
        <dbReference type="Proteomes" id="UP000199225"/>
    </source>
</evidence>
<keyword evidence="6" id="KW-0175">Coiled coil</keyword>
<dbReference type="Gene3D" id="3.40.50.300">
    <property type="entry name" value="P-loop containing nucleotide triphosphate hydrolases"/>
    <property type="match status" value="3"/>
</dbReference>
<dbReference type="PANTHER" id="PTHR43788:SF8">
    <property type="entry name" value="DNA-BINDING PROTEIN SMUBP-2"/>
    <property type="match status" value="1"/>
</dbReference>
<proteinExistence type="inferred from homology"/>
<dbReference type="Pfam" id="PF13087">
    <property type="entry name" value="AAA_12"/>
    <property type="match status" value="1"/>
</dbReference>
<protein>
    <submittedName>
        <fullName evidence="9">AAA domain-containing protein</fullName>
    </submittedName>
</protein>
<dbReference type="PANTHER" id="PTHR43788">
    <property type="entry name" value="DNA2/NAM7 HELICASE FAMILY MEMBER"/>
    <property type="match status" value="1"/>
</dbReference>